<dbReference type="GO" id="GO:0042383">
    <property type="term" value="C:sarcolemma"/>
    <property type="evidence" value="ECO:0007669"/>
    <property type="project" value="TreeGrafter"/>
</dbReference>
<dbReference type="PANTHER" id="PTHR46399">
    <property type="entry name" value="B30.2/SPRY DOMAIN-CONTAINING PROTEIN"/>
    <property type="match status" value="1"/>
</dbReference>
<dbReference type="EMBL" id="CAJOBP010094655">
    <property type="protein sequence ID" value="CAF4958418.1"/>
    <property type="molecule type" value="Genomic_DNA"/>
</dbReference>
<proteinExistence type="predicted"/>
<keyword evidence="2" id="KW-1185">Reference proteome</keyword>
<reference evidence="1" key="1">
    <citation type="submission" date="2021-02" db="EMBL/GenBank/DDBJ databases">
        <authorList>
            <person name="Nowell W R."/>
        </authorList>
    </citation>
    <scope>NUCLEOTIDE SEQUENCE</scope>
</reference>
<feature type="non-terminal residue" evidence="1">
    <location>
        <position position="1"/>
    </location>
</feature>
<dbReference type="GO" id="GO:0006941">
    <property type="term" value="P:striated muscle contraction"/>
    <property type="evidence" value="ECO:0007669"/>
    <property type="project" value="TreeGrafter"/>
</dbReference>
<dbReference type="GO" id="GO:0005790">
    <property type="term" value="C:smooth endoplasmic reticulum"/>
    <property type="evidence" value="ECO:0007669"/>
    <property type="project" value="TreeGrafter"/>
</dbReference>
<evidence type="ECO:0000313" key="1">
    <source>
        <dbReference type="EMBL" id="CAF4958418.1"/>
    </source>
</evidence>
<dbReference type="GO" id="GO:0030018">
    <property type="term" value="C:Z disc"/>
    <property type="evidence" value="ECO:0007669"/>
    <property type="project" value="TreeGrafter"/>
</dbReference>
<dbReference type="AlphaFoldDB" id="A0A821YH50"/>
<dbReference type="GO" id="GO:0033017">
    <property type="term" value="C:sarcoplasmic reticulum membrane"/>
    <property type="evidence" value="ECO:0007669"/>
    <property type="project" value="TreeGrafter"/>
</dbReference>
<dbReference type="Proteomes" id="UP000663873">
    <property type="component" value="Unassembled WGS sequence"/>
</dbReference>
<gene>
    <name evidence="1" type="ORF">UJA718_LOCUS48109</name>
</gene>
<evidence type="ECO:0000313" key="2">
    <source>
        <dbReference type="Proteomes" id="UP000663873"/>
    </source>
</evidence>
<organism evidence="1 2">
    <name type="scientific">Rotaria socialis</name>
    <dbReference type="NCBI Taxonomy" id="392032"/>
    <lineage>
        <taxon>Eukaryota</taxon>
        <taxon>Metazoa</taxon>
        <taxon>Spiralia</taxon>
        <taxon>Gnathifera</taxon>
        <taxon>Rotifera</taxon>
        <taxon>Eurotatoria</taxon>
        <taxon>Bdelloidea</taxon>
        <taxon>Philodinida</taxon>
        <taxon>Philodinidae</taxon>
        <taxon>Rotaria</taxon>
    </lineage>
</organism>
<dbReference type="GO" id="GO:0034704">
    <property type="term" value="C:calcium channel complex"/>
    <property type="evidence" value="ECO:0007669"/>
    <property type="project" value="TreeGrafter"/>
</dbReference>
<sequence>MENLKSLIALGYHVGVEIKPDDRRLKYVKLPNTYTQSNGYKPQPLDLSSIVLLTKLEE</sequence>
<comment type="caution">
    <text evidence="1">The sequence shown here is derived from an EMBL/GenBank/DDBJ whole genome shotgun (WGS) entry which is preliminary data.</text>
</comment>
<protein>
    <submittedName>
        <fullName evidence="1">Uncharacterized protein</fullName>
    </submittedName>
</protein>
<name>A0A821YH50_9BILA</name>
<dbReference type="GO" id="GO:0005219">
    <property type="term" value="F:ryanodine-sensitive calcium-release channel activity"/>
    <property type="evidence" value="ECO:0007669"/>
    <property type="project" value="TreeGrafter"/>
</dbReference>
<dbReference type="PANTHER" id="PTHR46399:SF8">
    <property type="entry name" value="B30.2_SPRY DOMAIN-CONTAINING PROTEIN"/>
    <property type="match status" value="1"/>
</dbReference>
<dbReference type="InterPro" id="IPR015925">
    <property type="entry name" value="Ryanodine_IP3_receptor"/>
</dbReference>
<dbReference type="GO" id="GO:0014808">
    <property type="term" value="P:release of sequestered calcium ion into cytosol by sarcoplasmic reticulum"/>
    <property type="evidence" value="ECO:0007669"/>
    <property type="project" value="TreeGrafter"/>
</dbReference>
<accession>A0A821YH50</accession>